<dbReference type="InterPro" id="IPR000297">
    <property type="entry name" value="PPIase_PpiC"/>
</dbReference>
<keyword evidence="8 11" id="KW-0564">Palmitate</keyword>
<evidence type="ECO:0000256" key="7">
    <source>
        <dbReference type="ARBA" id="ARBA00023136"/>
    </source>
</evidence>
<dbReference type="GO" id="GO:0005886">
    <property type="term" value="C:plasma membrane"/>
    <property type="evidence" value="ECO:0007669"/>
    <property type="project" value="UniProtKB-SubCell"/>
</dbReference>
<comment type="catalytic activity">
    <reaction evidence="1 11">
        <text>[protein]-peptidylproline (omega=180) = [protein]-peptidylproline (omega=0)</text>
        <dbReference type="Rhea" id="RHEA:16237"/>
        <dbReference type="Rhea" id="RHEA-COMP:10747"/>
        <dbReference type="Rhea" id="RHEA-COMP:10748"/>
        <dbReference type="ChEBI" id="CHEBI:83833"/>
        <dbReference type="ChEBI" id="CHEBI:83834"/>
        <dbReference type="EC" id="5.2.1.8"/>
    </reaction>
</comment>
<proteinExistence type="inferred from homology"/>
<evidence type="ECO:0000256" key="12">
    <source>
        <dbReference type="SAM" id="Coils"/>
    </source>
</evidence>
<evidence type="ECO:0000256" key="2">
    <source>
        <dbReference type="ARBA" id="ARBA00004193"/>
    </source>
</evidence>
<evidence type="ECO:0000256" key="10">
    <source>
        <dbReference type="ARBA" id="ARBA00023288"/>
    </source>
</evidence>
<name>A0A6G1X7J6_9BACI</name>
<dbReference type="PANTHER" id="PTHR47245:SF1">
    <property type="entry name" value="FOLDASE PROTEIN PRSA"/>
    <property type="match status" value="1"/>
</dbReference>
<dbReference type="Pfam" id="PF13616">
    <property type="entry name" value="Rotamase_3"/>
    <property type="match status" value="1"/>
</dbReference>
<dbReference type="PROSITE" id="PS50198">
    <property type="entry name" value="PPIC_PPIASE_2"/>
    <property type="match status" value="1"/>
</dbReference>
<evidence type="ECO:0000313" key="16">
    <source>
        <dbReference type="Proteomes" id="UP000480185"/>
    </source>
</evidence>
<dbReference type="HAMAP" id="MF_01145">
    <property type="entry name" value="Foldase_PrsA"/>
    <property type="match status" value="1"/>
</dbReference>
<sequence length="289" mass="33002">MKKSIISVIFAIGLLSLAACSQGNEEVVVESEAGNITQEEFYEELKNRFGENVLNEMVMIKVLEDKYDVSKDEVDKQVKKYKDQAGEQFQAFLQQNNFKNEEDFRNQLKFNLLYEQAILDGIEISDEAIQKRYDRMQYEVEVSHILVDEEKKAKDLINQLAEGADFAELAKEHSKDPGSAQKGGSYGFIGIGDNYVAPFKDTAFSLEVGEVSEPVKTTHGWHVIKVTDKRDVEEEIEPLEDIKDDVKRNLALEQTDQQKAQEKVNKLMEDANIDVKLDQFKDLFKTTEA</sequence>
<evidence type="ECO:0000256" key="13">
    <source>
        <dbReference type="SAM" id="SignalP"/>
    </source>
</evidence>
<dbReference type="EMBL" id="WJNH01000007">
    <property type="protein sequence ID" value="MRG86917.1"/>
    <property type="molecule type" value="Genomic_DNA"/>
</dbReference>
<evidence type="ECO:0000256" key="8">
    <source>
        <dbReference type="ARBA" id="ARBA00023139"/>
    </source>
</evidence>
<dbReference type="Proteomes" id="UP000480185">
    <property type="component" value="Unassembled WGS sequence"/>
</dbReference>
<comment type="caution">
    <text evidence="15">The sequence shown here is derived from an EMBL/GenBank/DDBJ whole genome shotgun (WGS) entry which is preliminary data.</text>
</comment>
<dbReference type="GO" id="GO:0006457">
    <property type="term" value="P:protein folding"/>
    <property type="evidence" value="ECO:0007669"/>
    <property type="project" value="UniProtKB-UniRule"/>
</dbReference>
<feature type="domain" description="PpiC" evidence="14">
    <location>
        <begin position="137"/>
        <end position="228"/>
    </location>
</feature>
<keyword evidence="16" id="KW-1185">Reference proteome</keyword>
<keyword evidence="5 11" id="KW-0732">Signal</keyword>
<dbReference type="PANTHER" id="PTHR47245">
    <property type="entry name" value="PEPTIDYLPROLYL ISOMERASE"/>
    <property type="match status" value="1"/>
</dbReference>
<evidence type="ECO:0000313" key="15">
    <source>
        <dbReference type="EMBL" id="MRG86917.1"/>
    </source>
</evidence>
<dbReference type="InterPro" id="IPR050245">
    <property type="entry name" value="PrsA_foldase"/>
</dbReference>
<evidence type="ECO:0000259" key="14">
    <source>
        <dbReference type="PROSITE" id="PS50198"/>
    </source>
</evidence>
<keyword evidence="12" id="KW-0175">Coiled coil</keyword>
<dbReference type="InterPro" id="IPR023059">
    <property type="entry name" value="Foldase_PrsA"/>
</dbReference>
<evidence type="ECO:0000256" key="1">
    <source>
        <dbReference type="ARBA" id="ARBA00000971"/>
    </source>
</evidence>
<evidence type="ECO:0000256" key="5">
    <source>
        <dbReference type="ARBA" id="ARBA00022729"/>
    </source>
</evidence>
<evidence type="ECO:0000256" key="6">
    <source>
        <dbReference type="ARBA" id="ARBA00023110"/>
    </source>
</evidence>
<dbReference type="PROSITE" id="PS51257">
    <property type="entry name" value="PROKAR_LIPOPROTEIN"/>
    <property type="match status" value="1"/>
</dbReference>
<dbReference type="InterPro" id="IPR027304">
    <property type="entry name" value="Trigger_fact/SurA_dom_sf"/>
</dbReference>
<evidence type="ECO:0000256" key="9">
    <source>
        <dbReference type="ARBA" id="ARBA00023235"/>
    </source>
</evidence>
<evidence type="ECO:0000256" key="11">
    <source>
        <dbReference type="HAMAP-Rule" id="MF_01145"/>
    </source>
</evidence>
<keyword evidence="10 11" id="KW-0449">Lipoprotein</keyword>
<dbReference type="InterPro" id="IPR046357">
    <property type="entry name" value="PPIase_dom_sf"/>
</dbReference>
<evidence type="ECO:0000256" key="3">
    <source>
        <dbReference type="ARBA" id="ARBA00006071"/>
    </source>
</evidence>
<dbReference type="GO" id="GO:0003755">
    <property type="term" value="F:peptidyl-prolyl cis-trans isomerase activity"/>
    <property type="evidence" value="ECO:0007669"/>
    <property type="project" value="UniProtKB-UniRule"/>
</dbReference>
<dbReference type="SUPFAM" id="SSF109998">
    <property type="entry name" value="Triger factor/SurA peptide-binding domain-like"/>
    <property type="match status" value="1"/>
</dbReference>
<keyword evidence="9 11" id="KW-0413">Isomerase</keyword>
<dbReference type="AlphaFoldDB" id="A0A6G1X7J6"/>
<evidence type="ECO:0000256" key="4">
    <source>
        <dbReference type="ARBA" id="ARBA00022475"/>
    </source>
</evidence>
<keyword evidence="6 11" id="KW-0697">Rotamase</keyword>
<keyword evidence="4 11" id="KW-1003">Cell membrane</keyword>
<reference evidence="15 16" key="1">
    <citation type="submission" date="2019-11" db="EMBL/GenBank/DDBJ databases">
        <authorList>
            <person name="Li J."/>
        </authorList>
    </citation>
    <scope>NUCLEOTIDE SEQUENCE [LARGE SCALE GENOMIC DNA]</scope>
    <source>
        <strain evidence="15 16">J4</strain>
    </source>
</reference>
<comment type="function">
    <text evidence="11">Plays a major role in protein secretion by helping the post-translocational extracellular folding of several secreted proteins.</text>
</comment>
<dbReference type="RefSeq" id="WP_153728821.1">
    <property type="nucleotide sequence ID" value="NZ_WJNH01000007.1"/>
</dbReference>
<comment type="similarity">
    <text evidence="3 11">Belongs to the PrsA family.</text>
</comment>
<dbReference type="SUPFAM" id="SSF54534">
    <property type="entry name" value="FKBP-like"/>
    <property type="match status" value="1"/>
</dbReference>
<feature type="chain" id="PRO_5039231573" description="Foldase protein PrsA" evidence="13">
    <location>
        <begin position="22"/>
        <end position="289"/>
    </location>
</feature>
<gene>
    <name evidence="11" type="primary">prsA</name>
    <name evidence="15" type="ORF">GH754_11415</name>
</gene>
<dbReference type="OrthoDB" id="14196at2"/>
<dbReference type="Gene3D" id="3.10.50.40">
    <property type="match status" value="1"/>
</dbReference>
<feature type="coiled-coil region" evidence="12">
    <location>
        <begin position="229"/>
        <end position="270"/>
    </location>
</feature>
<accession>A0A6G1X7J6</accession>
<dbReference type="EC" id="5.2.1.8" evidence="11"/>
<comment type="subcellular location">
    <subcellularLocation>
        <location evidence="2 11">Cell membrane</location>
        <topology evidence="2 11">Lipid-anchor</topology>
    </subcellularLocation>
</comment>
<keyword evidence="7 11" id="KW-0472">Membrane</keyword>
<organism evidence="15 16">
    <name type="scientific">Salinibacillus xinjiangensis</name>
    <dbReference type="NCBI Taxonomy" id="1229268"/>
    <lineage>
        <taxon>Bacteria</taxon>
        <taxon>Bacillati</taxon>
        <taxon>Bacillota</taxon>
        <taxon>Bacilli</taxon>
        <taxon>Bacillales</taxon>
        <taxon>Bacillaceae</taxon>
        <taxon>Salinibacillus</taxon>
    </lineage>
</organism>
<feature type="signal peptide" evidence="13">
    <location>
        <begin position="1"/>
        <end position="21"/>
    </location>
</feature>
<protein>
    <recommendedName>
        <fullName evidence="11">Foldase protein PrsA</fullName>
        <ecNumber evidence="11">5.2.1.8</ecNumber>
    </recommendedName>
</protein>